<organism evidence="1 2">
    <name type="scientific">Caballeronia sordidicola</name>
    <name type="common">Burkholderia sordidicola</name>
    <dbReference type="NCBI Taxonomy" id="196367"/>
    <lineage>
        <taxon>Bacteria</taxon>
        <taxon>Pseudomonadati</taxon>
        <taxon>Pseudomonadota</taxon>
        <taxon>Betaproteobacteria</taxon>
        <taxon>Burkholderiales</taxon>
        <taxon>Burkholderiaceae</taxon>
        <taxon>Caballeronia</taxon>
    </lineage>
</organism>
<evidence type="ECO:0000313" key="2">
    <source>
        <dbReference type="Proteomes" id="UP000214720"/>
    </source>
</evidence>
<proteinExistence type="predicted"/>
<sequence>MRERAYFTPPPMPTRRFCRFWAGVGHPAGYWPDLKAVGRAYPGLT</sequence>
<dbReference type="AlphaFoldDB" id="A0A226WMB0"/>
<comment type="caution">
    <text evidence="1">The sequence shown here is derived from an EMBL/GenBank/DDBJ whole genome shotgun (WGS) entry which is preliminary data.</text>
</comment>
<reference evidence="2" key="1">
    <citation type="submission" date="2017-01" db="EMBL/GenBank/DDBJ databases">
        <title>Genome Analysis of Deinococcus marmoris KOPRI26562.</title>
        <authorList>
            <person name="Kim J.H."/>
            <person name="Oh H.-M."/>
        </authorList>
    </citation>
    <scope>NUCLEOTIDE SEQUENCE [LARGE SCALE GENOMIC DNA]</scope>
    <source>
        <strain evidence="2">PAMC 26633</strain>
    </source>
</reference>
<accession>A0A226WMB0</accession>
<evidence type="ECO:0000313" key="1">
    <source>
        <dbReference type="EMBL" id="OXC71949.1"/>
    </source>
</evidence>
<name>A0A226WMB0_CABSO</name>
<gene>
    <name evidence="1" type="ORF">BSU04_44915</name>
</gene>
<dbReference type="EMBL" id="MTHB01000290">
    <property type="protein sequence ID" value="OXC71949.1"/>
    <property type="molecule type" value="Genomic_DNA"/>
</dbReference>
<dbReference type="Proteomes" id="UP000214720">
    <property type="component" value="Unassembled WGS sequence"/>
</dbReference>
<protein>
    <submittedName>
        <fullName evidence="1">Uncharacterized protein</fullName>
    </submittedName>
</protein>